<name>A0AAN8NBN9_9PEZI</name>
<keyword evidence="2" id="KW-0472">Membrane</keyword>
<sequence length="416" mass="50069">MKKQKKGEPVKATFERFHKWAADVNVIVKGKTYKRPRLGTGLPRDPHPPKQARTVLKGLRFSRYHLKAVKGKRRRIFMQDDDTITGEFPPEDKKWYDVLAEDSDDSDYFKEPWYVGIDKHSDYYDPLRKHKLHVYPQQEEEDEEFMYICLIIQDALKQGYPVLPIFEKYIQEGFRYRNRPTYWQWAMKNKIKIYAHILWFSLYITPIIWYWLFYPPKNMVATKHGLVWPAEPVAAPPANGLCDHVTSRFQHRPCKRGNGTYCSFITQELSADDRCEGCLEDIQEVIERPIRPIRRDYRPPPNTDKDGGFSERQPHIRAEQEFQRLEKEWFRRHEIDSMLEEAHYMAHYMDQTVVELKGSRIRRILRANNRHSRNSEDVHESDSFQWVPKKWWKNIWKWKTRPSMFIDGERAMWMLS</sequence>
<keyword evidence="2" id="KW-1133">Transmembrane helix</keyword>
<accession>A0AAN8NBN9</accession>
<dbReference type="AlphaFoldDB" id="A0AAN8NBN9"/>
<dbReference type="EMBL" id="JAVHJM010000002">
    <property type="protein sequence ID" value="KAK6518195.1"/>
    <property type="molecule type" value="Genomic_DNA"/>
</dbReference>
<evidence type="ECO:0000256" key="2">
    <source>
        <dbReference type="SAM" id="Phobius"/>
    </source>
</evidence>
<keyword evidence="2" id="KW-0812">Transmembrane</keyword>
<reference evidence="3 4" key="1">
    <citation type="submission" date="2019-10" db="EMBL/GenBank/DDBJ databases">
        <authorList>
            <person name="Palmer J.M."/>
        </authorList>
    </citation>
    <scope>NUCLEOTIDE SEQUENCE [LARGE SCALE GENOMIC DNA]</scope>
    <source>
        <strain evidence="3 4">TWF506</strain>
    </source>
</reference>
<evidence type="ECO:0000313" key="3">
    <source>
        <dbReference type="EMBL" id="KAK6518195.1"/>
    </source>
</evidence>
<evidence type="ECO:0000313" key="4">
    <source>
        <dbReference type="Proteomes" id="UP001307849"/>
    </source>
</evidence>
<comment type="caution">
    <text evidence="3">The sequence shown here is derived from an EMBL/GenBank/DDBJ whole genome shotgun (WGS) entry which is preliminary data.</text>
</comment>
<feature type="transmembrane region" description="Helical" evidence="2">
    <location>
        <begin position="193"/>
        <end position="213"/>
    </location>
</feature>
<evidence type="ECO:0000256" key="1">
    <source>
        <dbReference type="SAM" id="MobiDB-lite"/>
    </source>
</evidence>
<keyword evidence="4" id="KW-1185">Reference proteome</keyword>
<feature type="region of interest" description="Disordered" evidence="1">
    <location>
        <begin position="293"/>
        <end position="314"/>
    </location>
</feature>
<gene>
    <name evidence="3" type="ORF">TWF506_005354</name>
</gene>
<organism evidence="3 4">
    <name type="scientific">Arthrobotrys conoides</name>
    <dbReference type="NCBI Taxonomy" id="74498"/>
    <lineage>
        <taxon>Eukaryota</taxon>
        <taxon>Fungi</taxon>
        <taxon>Dikarya</taxon>
        <taxon>Ascomycota</taxon>
        <taxon>Pezizomycotina</taxon>
        <taxon>Orbiliomycetes</taxon>
        <taxon>Orbiliales</taxon>
        <taxon>Orbiliaceae</taxon>
        <taxon>Arthrobotrys</taxon>
    </lineage>
</organism>
<proteinExistence type="predicted"/>
<dbReference type="Proteomes" id="UP001307849">
    <property type="component" value="Unassembled WGS sequence"/>
</dbReference>
<protein>
    <submittedName>
        <fullName evidence="3">Uncharacterized protein</fullName>
    </submittedName>
</protein>